<accession>A0ABQ3HUU3</accession>
<evidence type="ECO:0000313" key="2">
    <source>
        <dbReference type="Proteomes" id="UP000620550"/>
    </source>
</evidence>
<evidence type="ECO:0000313" key="1">
    <source>
        <dbReference type="EMBL" id="GHE29764.1"/>
    </source>
</evidence>
<protein>
    <submittedName>
        <fullName evidence="1">Uncharacterized protein</fullName>
    </submittedName>
</protein>
<proteinExistence type="predicted"/>
<sequence>MGCKDQQDILIDGGQKYSISALRDDFKNQTGYDKSNKYFLMPSFKTDLNWDKVIEKSNDTLYVKVNVLDSVLFSVGDRLVDVENKVWVRAVRKADSKTNYSLLIFAPVDSATTFNGLIFSKSLNNNRIVEAYFNNSTKVSKSSFLSRVKNTS</sequence>
<name>A0ABQ3HUU3_9SPHI</name>
<keyword evidence="2" id="KW-1185">Reference proteome</keyword>
<dbReference type="EMBL" id="BNAF01000003">
    <property type="protein sequence ID" value="GHE29764.1"/>
    <property type="molecule type" value="Genomic_DNA"/>
</dbReference>
<reference evidence="2" key="1">
    <citation type="journal article" date="2019" name="Int. J. Syst. Evol. Microbiol.">
        <title>The Global Catalogue of Microorganisms (GCM) 10K type strain sequencing project: providing services to taxonomists for standard genome sequencing and annotation.</title>
        <authorList>
            <consortium name="The Broad Institute Genomics Platform"/>
            <consortium name="The Broad Institute Genome Sequencing Center for Infectious Disease"/>
            <person name="Wu L."/>
            <person name="Ma J."/>
        </authorList>
    </citation>
    <scope>NUCLEOTIDE SEQUENCE [LARGE SCALE GENOMIC DNA]</scope>
    <source>
        <strain evidence="2">CGMCC 1.12966</strain>
    </source>
</reference>
<dbReference type="Proteomes" id="UP000620550">
    <property type="component" value="Unassembled WGS sequence"/>
</dbReference>
<comment type="caution">
    <text evidence="1">The sequence shown here is derived from an EMBL/GenBank/DDBJ whole genome shotgun (WGS) entry which is preliminary data.</text>
</comment>
<organism evidence="1 2">
    <name type="scientific">Sphingobacterium griseoflavum</name>
    <dbReference type="NCBI Taxonomy" id="1474952"/>
    <lineage>
        <taxon>Bacteria</taxon>
        <taxon>Pseudomonadati</taxon>
        <taxon>Bacteroidota</taxon>
        <taxon>Sphingobacteriia</taxon>
        <taxon>Sphingobacteriales</taxon>
        <taxon>Sphingobacteriaceae</taxon>
        <taxon>Sphingobacterium</taxon>
    </lineage>
</organism>
<gene>
    <name evidence="1" type="ORF">GCM10017764_10960</name>
</gene>